<evidence type="ECO:0000256" key="1">
    <source>
        <dbReference type="SAM" id="MobiDB-lite"/>
    </source>
</evidence>
<dbReference type="InterPro" id="IPR000313">
    <property type="entry name" value="PWWP_dom"/>
</dbReference>
<feature type="compositionally biased region" description="Basic and acidic residues" evidence="1">
    <location>
        <begin position="664"/>
        <end position="675"/>
    </location>
</feature>
<dbReference type="CDD" id="cd05162">
    <property type="entry name" value="PWWP"/>
    <property type="match status" value="1"/>
</dbReference>
<dbReference type="Proteomes" id="UP000324585">
    <property type="component" value="Unassembled WGS sequence"/>
</dbReference>
<feature type="compositionally biased region" description="Basic and acidic residues" evidence="1">
    <location>
        <begin position="153"/>
        <end position="164"/>
    </location>
</feature>
<comment type="caution">
    <text evidence="3">The sequence shown here is derived from an EMBL/GenBank/DDBJ whole genome shotgun (WGS) entry which is preliminary data.</text>
</comment>
<feature type="compositionally biased region" description="Polar residues" evidence="1">
    <location>
        <begin position="1115"/>
        <end position="1130"/>
    </location>
</feature>
<proteinExistence type="predicted"/>
<feature type="region of interest" description="Disordered" evidence="1">
    <location>
        <begin position="1"/>
        <end position="21"/>
    </location>
</feature>
<dbReference type="AlphaFoldDB" id="A0A5J4YSP6"/>
<organism evidence="3 4">
    <name type="scientific">Porphyridium purpureum</name>
    <name type="common">Red alga</name>
    <name type="synonym">Porphyridium cruentum</name>
    <dbReference type="NCBI Taxonomy" id="35688"/>
    <lineage>
        <taxon>Eukaryota</taxon>
        <taxon>Rhodophyta</taxon>
        <taxon>Bangiophyceae</taxon>
        <taxon>Porphyridiales</taxon>
        <taxon>Porphyridiaceae</taxon>
        <taxon>Porphyridium</taxon>
    </lineage>
</organism>
<feature type="compositionally biased region" description="Polar residues" evidence="1">
    <location>
        <begin position="628"/>
        <end position="637"/>
    </location>
</feature>
<feature type="compositionally biased region" description="Basic and acidic residues" evidence="1">
    <location>
        <begin position="391"/>
        <end position="444"/>
    </location>
</feature>
<feature type="compositionally biased region" description="Basic and acidic residues" evidence="1">
    <location>
        <begin position="462"/>
        <end position="487"/>
    </location>
</feature>
<feature type="compositionally biased region" description="Acidic residues" evidence="1">
    <location>
        <begin position="280"/>
        <end position="289"/>
    </location>
</feature>
<feature type="compositionally biased region" description="Basic and acidic residues" evidence="1">
    <location>
        <begin position="252"/>
        <end position="261"/>
    </location>
</feature>
<feature type="domain" description="PWWP" evidence="2">
    <location>
        <begin position="997"/>
        <end position="1077"/>
    </location>
</feature>
<feature type="compositionally biased region" description="Acidic residues" evidence="1">
    <location>
        <begin position="770"/>
        <end position="779"/>
    </location>
</feature>
<feature type="region of interest" description="Disordered" evidence="1">
    <location>
        <begin position="80"/>
        <end position="124"/>
    </location>
</feature>
<feature type="region of interest" description="Disordered" evidence="1">
    <location>
        <begin position="207"/>
        <end position="328"/>
    </location>
</feature>
<protein>
    <recommendedName>
        <fullName evidence="2">PWWP domain-containing protein</fullName>
    </recommendedName>
</protein>
<dbReference type="Gene3D" id="2.30.30.140">
    <property type="match status" value="1"/>
</dbReference>
<dbReference type="EMBL" id="VRMN01000005">
    <property type="protein sequence ID" value="KAA8493940.1"/>
    <property type="molecule type" value="Genomic_DNA"/>
</dbReference>
<evidence type="ECO:0000313" key="4">
    <source>
        <dbReference type="Proteomes" id="UP000324585"/>
    </source>
</evidence>
<dbReference type="Pfam" id="PF00855">
    <property type="entry name" value="PWWP"/>
    <property type="match status" value="1"/>
</dbReference>
<accession>A0A5J4YSP6</accession>
<evidence type="ECO:0000259" key="2">
    <source>
        <dbReference type="PROSITE" id="PS50812"/>
    </source>
</evidence>
<feature type="region of interest" description="Disordered" evidence="1">
    <location>
        <begin position="350"/>
        <end position="487"/>
    </location>
</feature>
<sequence>MKGDYGRGAMRKVEGRSMYSHEHAAVRRDLDRAPDGQQVVVVLLDANARASRELAHAAAHAPPGLARAQATKIMDVIDLDGSSSESSEASQRAPRRAEAVGTSVRSGSDHGAARGFLSSQSGGGVTKDSAVLLAETPSSLGLKLLEFCDSLDSKQPDGQDHTEPVDAPGLSSNHTAALTNLHTKGSFVKSFTASVQSPVLENRIVERTGSGGERTRQTCARASATGSVARPDDVQVKSAVDTTRSTLLASDRSGDGEHIDEGESISTAERMTGKHPASLFDDEENDTDEAESRTTAECMTGEHPGRSEQDGDEQDSDEGESKTNTDAKTCTLTITRADCDRSNGIEAESRISTDVIESSRGEFGFGGEQGHPGEGQSAMTVDRISLTHAAAHFDGDENDVSKDADQAAVDTTREEHTPSSGDGECKTRISGDGRSGEAASDRAPAENTDLGQKGASMDVEETPMRAESDRPSEPNAAEELRDTGVDKEHEVSFEHARATVCGAEEHGQYLGLDASGCLDFGGEAELRLATAEAEAAAVPFDEVLESAYGHGSWYHEDEHESNAMALDGSAPSHQLEYVHESDIFGRGQLSVGQKGLPRIVLADEDQGHATQEPLRGRGEGSVEYPNACESSESSKSGANERVPDPGAGLDDGSGSSSSSSTEGARADDDTQGERDDSLAKTLLTRVLDSFHTVGERLEHVMEKLEHMERDFGRKLQTLQTDMRGLKAKVNDLAASASTPKGLKSRAQSSERNAAERSQVAGWKRGASMEDFPDNAEELVADSGPRITASGVVLRKSPRPSTLLAKSPGTSEKWSPGKRARTNASPATNYRSSLEGLLTQKSPSQKPSTAASQSGSKKRMADFGESDSSDHGKSSSETLGGAFTPSSRANGAGPSRAAGAVVDGQEPRLISWFTEVALEGDAPKKSNSATSSFNYEALGVRRKSLNSAERTLSSLGAPAGKAASQKVGAVRDALRGFAGFWTRRMDAYRIENGGKFVLPELVMAQLGTYCPWPGVIVQGEDEFVQLKDSVIGAHPAASRKDPDVKLYEDYVLVRFLGTDDHSWFTFTNSSKIWPYEEPTTEAQRKTPARGYGSSEYKAARNMADSILGDRRKAQRQHSQIMTDSVRSTSSADVAASDENHINYGEDPRSQPQRVEYESIEIIDHE</sequence>
<feature type="compositionally biased region" description="Low complexity" evidence="1">
    <location>
        <begin position="82"/>
        <end position="92"/>
    </location>
</feature>
<evidence type="ECO:0000313" key="3">
    <source>
        <dbReference type="EMBL" id="KAA8493940.1"/>
    </source>
</evidence>
<feature type="compositionally biased region" description="Basic and acidic residues" evidence="1">
    <location>
        <begin position="1136"/>
        <end position="1147"/>
    </location>
</feature>
<feature type="compositionally biased region" description="Polar residues" evidence="1">
    <location>
        <begin position="217"/>
        <end position="226"/>
    </location>
</feature>
<feature type="compositionally biased region" description="Gly residues" evidence="1">
    <location>
        <begin position="363"/>
        <end position="373"/>
    </location>
</feature>
<dbReference type="PROSITE" id="PS50812">
    <property type="entry name" value="PWWP"/>
    <property type="match status" value="1"/>
</dbReference>
<feature type="region of interest" description="Disordered" evidence="1">
    <location>
        <begin position="1106"/>
        <end position="1164"/>
    </location>
</feature>
<keyword evidence="4" id="KW-1185">Reference proteome</keyword>
<feature type="region of interest" description="Disordered" evidence="1">
    <location>
        <begin position="603"/>
        <end position="675"/>
    </location>
</feature>
<feature type="region of interest" description="Disordered" evidence="1">
    <location>
        <begin position="730"/>
        <end position="900"/>
    </location>
</feature>
<feature type="compositionally biased region" description="Polar residues" evidence="1">
    <location>
        <begin position="821"/>
        <end position="831"/>
    </location>
</feature>
<reference evidence="4" key="1">
    <citation type="journal article" date="2019" name="Nat. Commun.">
        <title>Expansion of phycobilisome linker gene families in mesophilic red algae.</title>
        <authorList>
            <person name="Lee J."/>
            <person name="Kim D."/>
            <person name="Bhattacharya D."/>
            <person name="Yoon H.S."/>
        </authorList>
    </citation>
    <scope>NUCLEOTIDE SEQUENCE [LARGE SCALE GENOMIC DNA]</scope>
    <source>
        <strain evidence="4">CCMP 1328</strain>
    </source>
</reference>
<feature type="compositionally biased region" description="Polar residues" evidence="1">
    <location>
        <begin position="838"/>
        <end position="854"/>
    </location>
</feature>
<name>A0A5J4YSP6_PORPP</name>
<feature type="region of interest" description="Disordered" evidence="1">
    <location>
        <begin position="153"/>
        <end position="173"/>
    </location>
</feature>
<gene>
    <name evidence="3" type="ORF">FVE85_3915</name>
</gene>
<dbReference type="SUPFAM" id="SSF63748">
    <property type="entry name" value="Tudor/PWWP/MBT"/>
    <property type="match status" value="1"/>
</dbReference>